<evidence type="ECO:0000313" key="1">
    <source>
        <dbReference type="EMBL" id="KOF80366.1"/>
    </source>
</evidence>
<sequence>MGAMKCNQQWISYRDVISSHPGLFSVDEKTVTVAEISLILRISIDYFGKHQ</sequence>
<dbReference type="EMBL" id="KQ420415">
    <property type="protein sequence ID" value="KOF80366.1"/>
    <property type="molecule type" value="Genomic_DNA"/>
</dbReference>
<dbReference type="AlphaFoldDB" id="A0A0L8GTG9"/>
<name>A0A0L8GTG9_OCTBM</name>
<protein>
    <submittedName>
        <fullName evidence="1">Uncharacterized protein</fullName>
    </submittedName>
</protein>
<accession>A0A0L8GTG9</accession>
<proteinExistence type="predicted"/>
<gene>
    <name evidence="1" type="ORF">OCBIM_22027991mg</name>
</gene>
<reference evidence="1" key="1">
    <citation type="submission" date="2015-07" db="EMBL/GenBank/DDBJ databases">
        <title>MeaNS - Measles Nucleotide Surveillance Program.</title>
        <authorList>
            <person name="Tran T."/>
            <person name="Druce J."/>
        </authorList>
    </citation>
    <scope>NUCLEOTIDE SEQUENCE</scope>
    <source>
        <strain evidence="1">UCB-OBI-ISO-001</strain>
        <tissue evidence="1">Gonad</tissue>
    </source>
</reference>
<organism evidence="1">
    <name type="scientific">Octopus bimaculoides</name>
    <name type="common">California two-spotted octopus</name>
    <dbReference type="NCBI Taxonomy" id="37653"/>
    <lineage>
        <taxon>Eukaryota</taxon>
        <taxon>Metazoa</taxon>
        <taxon>Spiralia</taxon>
        <taxon>Lophotrochozoa</taxon>
        <taxon>Mollusca</taxon>
        <taxon>Cephalopoda</taxon>
        <taxon>Coleoidea</taxon>
        <taxon>Octopodiformes</taxon>
        <taxon>Octopoda</taxon>
        <taxon>Incirrata</taxon>
        <taxon>Octopodidae</taxon>
        <taxon>Octopus</taxon>
    </lineage>
</organism>